<dbReference type="Pfam" id="PF13855">
    <property type="entry name" value="LRR_8"/>
    <property type="match status" value="1"/>
</dbReference>
<feature type="domain" description="PDZ" evidence="4">
    <location>
        <begin position="1307"/>
        <end position="1395"/>
    </location>
</feature>
<sequence length="1749" mass="186790">MFKCLPFIKGCGTHLESFDKQHSSLSSVPDDVLRNSKTLEECRLDANQIKDLPNSLFRLEKLRVFSISDNELTKIPPLIGNFIDLVELDISRNDINELPTSIRFCKSLQKLDISNNPLNSLPDGFSQLENLRELNLNDVSLFQLPQDFGALTKLRKLELRENCLNSLPRSFAQLSSLEFLDLGGNEFASVPSYVGALQSLVEFWLDDNQLTSLPDEIGSLQSLQQWDVSENQLTALPRTISGLTSLVDLNLTQNYLDCLPDEIGELRKLALLKLNRNQLVDLTPAIGSCESLQEVYLTENYLSTLPSSIGQLRKMIHFNVDKNQLCELPSAIGDCVSLNILSLRDNNLHRLPADIGNCRMLRVIDVSGNRLDRLPVTLTACPLTALWLAQNQAQPIVSLQRAVDEVSGEEFLTCYLLPQEGNEDDDDTASVLRYNESTEPVPRSPTDVGASVSPKKPCENGGSLAVLGSGDDSLMPSPVKTAGGAVLVNGSSSNVDVGGGFGSASPHQSPGNLRANGTGEAESRGDMFLPSPRHPPSSNDSLDPSSGLVNRVRFTPSVSSRDGHSTDSQMVPRDYPKTRHPIHTRKLIDTSGTTSKKDSDATSPPTRKAPTSAPTLPSSALGLDDAGHQEMENGMPPPKSAISDSSYRSSSDDKCDMYTPLVVDKQHQPPSILTSYSESPPNRPKTLKTLSFPDTGTNAHSNQREFPGCYEESGTSSGLISSSSTTSGVDGVFEANLGIANDVESFDNGPTGLQHPTRGDGGGGRGPKKPGVSFAPADQDDAENEEAVYSSGAEELDTIAKSVAFSEEVVDNEASSNLKLIRRDTPHYTKRARIHSKNTDGVNNEEVVLKLLKKYHDPTAADAYADPNAPERVKTANALLMVAAAAAAAASGEKQSGAESTATTHQVTMHITLERAPGGGLGLSIAGGVGSVPFRGLDQGIFVSRLSPGGLAENCGLKVGDKLLEVNGVSLVNVEHHVAVCALRSDCTKFNLLVSREVLLPKPSPAPSAADAVEPRQQQQQARPFNLQVDSSVSGKRLNAPSNLSSSLLTTTFVGRSIPNATTGGTNLAVLTGATAVQTIKCVLRRDWSGLGFSIAGGRGLLVQKADTPNIYISRIVEGGAAAKSGNLRVGDQLIKINGIDVRSARHDQVITLLTGSAPQVELELLRPIVSSPSLSPSSPLSPAPEQTVSGCPDMGPVLLRYEEGLPVERVVIPCQQGQPLGFSVCGGKDVSCFPFSSTSSGIFVSHITDGGVAKQTGLRVGDRILRVNEQDIRDASHDEAVQALIAHHENITLEIRRDLPPSGLRELNIPCHPSDKIGLKLLTFQSPVNEDLRRFSLDGIYVSCVVPGGAVARDGRLRPGDQLLEANSVWLLGLGLPDVAKVMHASDGNLRLTVCDGVDPSTFVQKATELFRLASLQTSTITSSLTPVQPCNLIDLDCPIEERVKPLQHDVTERTRAAAVTADRCIGFRQLTTLEVVAAADCSTVCTVSLLSPHTNSDAQIPRASPQRLSTISSPRSTASSLSASYEGYQPACARRQPALQSQLMAAPLVEGTTSPVSQPAHAVVLSKVEGCLEGGDSGELSALGSYLPPSRGDISLCRLKYLPSARMERISSANLPSLVQESQLVSARRTGSGGRKTDPPSLPSNSSPVEFELTSDKLIHYCSAVDVEALSMHISHPPHTSAVPVNNLNSGQASPETVCTSSLQSVRRASAELLPFSVKRQLFEQSAFASSPQCLTSPTSRVDGASP</sequence>
<dbReference type="InterPro" id="IPR055414">
    <property type="entry name" value="LRR_R13L4/SHOC2-like"/>
</dbReference>
<dbReference type="SUPFAM" id="SSF52047">
    <property type="entry name" value="RNI-like"/>
    <property type="match status" value="1"/>
</dbReference>
<feature type="region of interest" description="Disordered" evidence="3">
    <location>
        <begin position="666"/>
        <end position="685"/>
    </location>
</feature>
<feature type="domain" description="PDZ" evidence="4">
    <location>
        <begin position="1081"/>
        <end position="1169"/>
    </location>
</feature>
<evidence type="ECO:0000256" key="1">
    <source>
        <dbReference type="ARBA" id="ARBA00022614"/>
    </source>
</evidence>
<protein>
    <submittedName>
        <fullName evidence="5">Leucine-rich repeat-containing protein 1</fullName>
    </submittedName>
</protein>
<feature type="compositionally biased region" description="Low complexity" evidence="3">
    <location>
        <begin position="640"/>
        <end position="649"/>
    </location>
</feature>
<feature type="domain" description="PDZ" evidence="4">
    <location>
        <begin position="1210"/>
        <end position="1300"/>
    </location>
</feature>
<feature type="compositionally biased region" description="Low complexity" evidence="3">
    <location>
        <begin position="536"/>
        <end position="546"/>
    </location>
</feature>
<dbReference type="GO" id="GO:0043113">
    <property type="term" value="P:receptor clustering"/>
    <property type="evidence" value="ECO:0007669"/>
    <property type="project" value="TreeGrafter"/>
</dbReference>
<feature type="compositionally biased region" description="Polar residues" evidence="3">
    <location>
        <begin position="1016"/>
        <end position="1026"/>
    </location>
</feature>
<dbReference type="EMBL" id="GEEE01003024">
    <property type="protein sequence ID" value="JAP60201.1"/>
    <property type="molecule type" value="Transcribed_RNA"/>
</dbReference>
<dbReference type="SUPFAM" id="SSF52058">
    <property type="entry name" value="L domain-like"/>
    <property type="match status" value="1"/>
</dbReference>
<evidence type="ECO:0000256" key="3">
    <source>
        <dbReference type="SAM" id="MobiDB-lite"/>
    </source>
</evidence>
<dbReference type="InterPro" id="IPR003591">
    <property type="entry name" value="Leu-rich_rpt_typical-subtyp"/>
</dbReference>
<dbReference type="InterPro" id="IPR001478">
    <property type="entry name" value="PDZ"/>
</dbReference>
<dbReference type="SMART" id="SM00369">
    <property type="entry name" value="LRR_TYP"/>
    <property type="match status" value="13"/>
</dbReference>
<dbReference type="InterPro" id="IPR050614">
    <property type="entry name" value="Synaptic_Scaffolding_LAP-MAGUK"/>
</dbReference>
<feature type="region of interest" description="Disordered" evidence="3">
    <location>
        <begin position="498"/>
        <end position="655"/>
    </location>
</feature>
<feature type="compositionally biased region" description="Polar residues" evidence="3">
    <location>
        <begin position="691"/>
        <end position="701"/>
    </location>
</feature>
<dbReference type="InterPro" id="IPR032675">
    <property type="entry name" value="LRR_dom_sf"/>
</dbReference>
<dbReference type="Gene3D" id="2.30.42.10">
    <property type="match status" value="4"/>
</dbReference>
<dbReference type="GO" id="GO:0045211">
    <property type="term" value="C:postsynaptic membrane"/>
    <property type="evidence" value="ECO:0007669"/>
    <property type="project" value="TreeGrafter"/>
</dbReference>
<dbReference type="InterPro" id="IPR001611">
    <property type="entry name" value="Leu-rich_rpt"/>
</dbReference>
<dbReference type="Gene3D" id="3.80.10.10">
    <property type="entry name" value="Ribonuclease Inhibitor"/>
    <property type="match status" value="2"/>
</dbReference>
<keyword evidence="2" id="KW-0677">Repeat</keyword>
<dbReference type="GO" id="GO:0045197">
    <property type="term" value="P:establishment or maintenance of epithelial cell apical/basal polarity"/>
    <property type="evidence" value="ECO:0007669"/>
    <property type="project" value="TreeGrafter"/>
</dbReference>
<keyword evidence="1" id="KW-0433">Leucine-rich repeat</keyword>
<accession>A0A0V0J3L1</accession>
<dbReference type="GO" id="GO:0016323">
    <property type="term" value="C:basolateral plasma membrane"/>
    <property type="evidence" value="ECO:0007669"/>
    <property type="project" value="TreeGrafter"/>
</dbReference>
<evidence type="ECO:0000259" key="4">
    <source>
        <dbReference type="PROSITE" id="PS50106"/>
    </source>
</evidence>
<gene>
    <name evidence="5" type="primary">LRRC1</name>
    <name evidence="5" type="ORF">TR168239</name>
</gene>
<dbReference type="PROSITE" id="PS50106">
    <property type="entry name" value="PDZ"/>
    <property type="match status" value="4"/>
</dbReference>
<proteinExistence type="predicted"/>
<reference evidence="5" key="1">
    <citation type="submission" date="2016-01" db="EMBL/GenBank/DDBJ databases">
        <title>Reference transcriptome for the parasite Schistocephalus solidus: insights into the molecular evolution of parasitism.</title>
        <authorList>
            <person name="Hebert F.O."/>
            <person name="Grambauer S."/>
            <person name="Barber I."/>
            <person name="Landry C.R."/>
            <person name="Aubin-Horth N."/>
        </authorList>
    </citation>
    <scope>NUCLEOTIDE SEQUENCE</scope>
</reference>
<dbReference type="InterPro" id="IPR036034">
    <property type="entry name" value="PDZ_sf"/>
</dbReference>
<feature type="region of interest" description="Disordered" evidence="3">
    <location>
        <begin position="1004"/>
        <end position="1026"/>
    </location>
</feature>
<organism evidence="5">
    <name type="scientific">Schistocephalus solidus</name>
    <name type="common">Tapeworm</name>
    <dbReference type="NCBI Taxonomy" id="70667"/>
    <lineage>
        <taxon>Eukaryota</taxon>
        <taxon>Metazoa</taxon>
        <taxon>Spiralia</taxon>
        <taxon>Lophotrochozoa</taxon>
        <taxon>Platyhelminthes</taxon>
        <taxon>Cestoda</taxon>
        <taxon>Eucestoda</taxon>
        <taxon>Diphyllobothriidea</taxon>
        <taxon>Diphyllobothriidae</taxon>
        <taxon>Schistocephalus</taxon>
    </lineage>
</organism>
<dbReference type="PANTHER" id="PTHR23119:SF44">
    <property type="entry name" value="PROTEIN LAP4"/>
    <property type="match status" value="1"/>
</dbReference>
<dbReference type="SUPFAM" id="SSF50156">
    <property type="entry name" value="PDZ domain-like"/>
    <property type="match status" value="4"/>
</dbReference>
<evidence type="ECO:0000313" key="5">
    <source>
        <dbReference type="EMBL" id="JAP60201.1"/>
    </source>
</evidence>
<feature type="region of interest" description="Disordered" evidence="3">
    <location>
        <begin position="1627"/>
        <end position="1650"/>
    </location>
</feature>
<feature type="region of interest" description="Disordered" evidence="3">
    <location>
        <begin position="744"/>
        <end position="784"/>
    </location>
</feature>
<dbReference type="GO" id="GO:0005912">
    <property type="term" value="C:adherens junction"/>
    <property type="evidence" value="ECO:0007669"/>
    <property type="project" value="TreeGrafter"/>
</dbReference>
<dbReference type="GO" id="GO:0098887">
    <property type="term" value="P:neurotransmitter receptor transport, endosome to postsynaptic membrane"/>
    <property type="evidence" value="ECO:0007669"/>
    <property type="project" value="TreeGrafter"/>
</dbReference>
<feature type="compositionally biased region" description="Polar residues" evidence="3">
    <location>
        <begin position="668"/>
        <end position="680"/>
    </location>
</feature>
<dbReference type="GO" id="GO:0019901">
    <property type="term" value="F:protein kinase binding"/>
    <property type="evidence" value="ECO:0007669"/>
    <property type="project" value="TreeGrafter"/>
</dbReference>
<dbReference type="Pfam" id="PF23598">
    <property type="entry name" value="LRR_14"/>
    <property type="match status" value="1"/>
</dbReference>
<dbReference type="GO" id="GO:0098609">
    <property type="term" value="P:cell-cell adhesion"/>
    <property type="evidence" value="ECO:0007669"/>
    <property type="project" value="TreeGrafter"/>
</dbReference>
<dbReference type="SMART" id="SM00228">
    <property type="entry name" value="PDZ"/>
    <property type="match status" value="4"/>
</dbReference>
<name>A0A0V0J3L1_SCHSO</name>
<feature type="domain" description="PDZ" evidence="4">
    <location>
        <begin position="910"/>
        <end position="998"/>
    </location>
</feature>
<dbReference type="PANTHER" id="PTHR23119">
    <property type="entry name" value="DISCS LARGE"/>
    <property type="match status" value="1"/>
</dbReference>
<evidence type="ECO:0000256" key="2">
    <source>
        <dbReference type="ARBA" id="ARBA00022737"/>
    </source>
</evidence>
<feature type="region of interest" description="Disordered" evidence="3">
    <location>
        <begin position="436"/>
        <end position="477"/>
    </location>
</feature>
<feature type="region of interest" description="Disordered" evidence="3">
    <location>
        <begin position="691"/>
        <end position="726"/>
    </location>
</feature>
<dbReference type="GO" id="GO:0014069">
    <property type="term" value="C:postsynaptic density"/>
    <property type="evidence" value="ECO:0007669"/>
    <property type="project" value="TreeGrafter"/>
</dbReference>
<dbReference type="GO" id="GO:0098968">
    <property type="term" value="P:neurotransmitter receptor transport postsynaptic membrane to endosome"/>
    <property type="evidence" value="ECO:0007669"/>
    <property type="project" value="TreeGrafter"/>
</dbReference>
<dbReference type="Pfam" id="PF00595">
    <property type="entry name" value="PDZ"/>
    <property type="match status" value="4"/>
</dbReference>
<dbReference type="PROSITE" id="PS51450">
    <property type="entry name" value="LRR"/>
    <property type="match status" value="2"/>
</dbReference>
<dbReference type="SMART" id="SM00364">
    <property type="entry name" value="LRR_BAC"/>
    <property type="match status" value="10"/>
</dbReference>
<feature type="region of interest" description="Disordered" evidence="3">
    <location>
        <begin position="1496"/>
        <end position="1517"/>
    </location>
</feature>
<feature type="compositionally biased region" description="Low complexity" evidence="3">
    <location>
        <begin position="713"/>
        <end position="726"/>
    </location>
</feature>